<evidence type="ECO:0000256" key="4">
    <source>
        <dbReference type="ARBA" id="ARBA00022692"/>
    </source>
</evidence>
<evidence type="ECO:0000256" key="1">
    <source>
        <dbReference type="ARBA" id="ARBA00004651"/>
    </source>
</evidence>
<dbReference type="InterPro" id="IPR050833">
    <property type="entry name" value="Poly_Biosynth_Transport"/>
</dbReference>
<dbReference type="EMBL" id="CP047045">
    <property type="protein sequence ID" value="QGZ93403.1"/>
    <property type="molecule type" value="Genomic_DNA"/>
</dbReference>
<accession>A0A6I6MQG0</accession>
<name>A0A6I6MQG0_9CAUL</name>
<feature type="transmembrane region" description="Helical" evidence="7">
    <location>
        <begin position="22"/>
        <end position="42"/>
    </location>
</feature>
<feature type="transmembrane region" description="Helical" evidence="7">
    <location>
        <begin position="340"/>
        <end position="359"/>
    </location>
</feature>
<dbReference type="AlphaFoldDB" id="A0A6I6MQG0"/>
<dbReference type="Pfam" id="PF13440">
    <property type="entry name" value="Polysacc_synt_3"/>
    <property type="match status" value="1"/>
</dbReference>
<keyword evidence="6 7" id="KW-0472">Membrane</keyword>
<feature type="transmembrane region" description="Helical" evidence="7">
    <location>
        <begin position="392"/>
        <end position="415"/>
    </location>
</feature>
<feature type="transmembrane region" description="Helical" evidence="7">
    <location>
        <begin position="129"/>
        <end position="149"/>
    </location>
</feature>
<evidence type="ECO:0000256" key="7">
    <source>
        <dbReference type="SAM" id="Phobius"/>
    </source>
</evidence>
<evidence type="ECO:0000313" key="8">
    <source>
        <dbReference type="EMBL" id="QGZ93403.1"/>
    </source>
</evidence>
<dbReference type="KEGG" id="tsv:DSM104635_00213"/>
<keyword evidence="4 7" id="KW-0812">Transmembrane</keyword>
<evidence type="ECO:0000256" key="6">
    <source>
        <dbReference type="ARBA" id="ARBA00023136"/>
    </source>
</evidence>
<dbReference type="PANTHER" id="PTHR30250:SF10">
    <property type="entry name" value="LIPOPOLYSACCHARIDE BIOSYNTHESIS PROTEIN WZXC"/>
    <property type="match status" value="1"/>
</dbReference>
<evidence type="ECO:0000256" key="3">
    <source>
        <dbReference type="ARBA" id="ARBA00022475"/>
    </source>
</evidence>
<feature type="transmembrane region" description="Helical" evidence="7">
    <location>
        <begin position="271"/>
        <end position="290"/>
    </location>
</feature>
<feature type="transmembrane region" description="Helical" evidence="7">
    <location>
        <begin position="63"/>
        <end position="88"/>
    </location>
</feature>
<keyword evidence="3" id="KW-1003">Cell membrane</keyword>
<evidence type="ECO:0000313" key="9">
    <source>
        <dbReference type="Proteomes" id="UP000431269"/>
    </source>
</evidence>
<gene>
    <name evidence="8" type="primary">wzxC</name>
    <name evidence="8" type="ORF">DSM104635_00213</name>
</gene>
<keyword evidence="5 7" id="KW-1133">Transmembrane helix</keyword>
<dbReference type="GO" id="GO:0005886">
    <property type="term" value="C:plasma membrane"/>
    <property type="evidence" value="ECO:0007669"/>
    <property type="project" value="UniProtKB-SubCell"/>
</dbReference>
<dbReference type="Proteomes" id="UP000431269">
    <property type="component" value="Chromosome"/>
</dbReference>
<keyword evidence="9" id="KW-1185">Reference proteome</keyword>
<protein>
    <submittedName>
        <fullName evidence="8">Lipopolysaccharide biosynthesis protein WzxC</fullName>
    </submittedName>
</protein>
<comment type="subcellular location">
    <subcellularLocation>
        <location evidence="1">Cell membrane</location>
        <topology evidence="1">Multi-pass membrane protein</topology>
    </subcellularLocation>
</comment>
<reference evidence="9" key="1">
    <citation type="submission" date="2019-12" db="EMBL/GenBank/DDBJ databases">
        <title>Complete genome of Terracaulis silvestris 0127_4.</title>
        <authorList>
            <person name="Vieira S."/>
            <person name="Riedel T."/>
            <person name="Sproer C."/>
            <person name="Pascual J."/>
            <person name="Boedeker C."/>
            <person name="Overmann J."/>
        </authorList>
    </citation>
    <scope>NUCLEOTIDE SEQUENCE [LARGE SCALE GENOMIC DNA]</scope>
    <source>
        <strain evidence="9">0127_4</strain>
    </source>
</reference>
<evidence type="ECO:0000256" key="5">
    <source>
        <dbReference type="ARBA" id="ARBA00022989"/>
    </source>
</evidence>
<feature type="transmembrane region" description="Helical" evidence="7">
    <location>
        <begin position="365"/>
        <end position="385"/>
    </location>
</feature>
<sequence>MLARDIIQFLTMLVMVRLLSPLTYGQAALAQTILGFVAIASLKTLAQYPLQAREPEEFDWDAHFTAGAALNFVAFALTNLVGMVILFFGDGNAATVGGVLILLSFIFILEIACTYHMSWLQAYHRWRRLRILLFVGAFMSGMAGVVLALMGWGVFALASMGHFFALPLVVDFFMLGERRPNFALSRLRDYAHGVSFGINRAVSGLVTNGRALAEHAALSGAFGFAALGTFSRAIGLASISSGRIGPVVAQTLYPVLTRAEASSERFQRFSALLLQGVVWVSLPAAAFLAYEARAVVQLLYGARWESVIPFLPMASALLAIRGVSATLNQIMLANLQTRDCLSIDVATASLAIAAIPIALPFGVAAYLATLTGCEALALCASIYLAQRGQATAVSALIAIAAPCLAATSIACLLLAVLPSQSSAQASAWYFAALGLVGHGVMFAATYLFVLRLCAPSATAAMLDALPLDAGARNVVARLFPRRSVG</sequence>
<feature type="transmembrane region" description="Helical" evidence="7">
    <location>
        <begin position="94"/>
        <end position="117"/>
    </location>
</feature>
<comment type="similarity">
    <text evidence="2">Belongs to the polysaccharide synthase family.</text>
</comment>
<feature type="transmembrane region" description="Helical" evidence="7">
    <location>
        <begin position="310"/>
        <end position="328"/>
    </location>
</feature>
<feature type="transmembrane region" description="Helical" evidence="7">
    <location>
        <begin position="427"/>
        <end position="449"/>
    </location>
</feature>
<organism evidence="8 9">
    <name type="scientific">Terricaulis silvestris</name>
    <dbReference type="NCBI Taxonomy" id="2686094"/>
    <lineage>
        <taxon>Bacteria</taxon>
        <taxon>Pseudomonadati</taxon>
        <taxon>Pseudomonadota</taxon>
        <taxon>Alphaproteobacteria</taxon>
        <taxon>Caulobacterales</taxon>
        <taxon>Caulobacteraceae</taxon>
        <taxon>Terricaulis</taxon>
    </lineage>
</organism>
<dbReference type="PANTHER" id="PTHR30250">
    <property type="entry name" value="PST FAMILY PREDICTED COLANIC ACID TRANSPORTER"/>
    <property type="match status" value="1"/>
</dbReference>
<dbReference type="RefSeq" id="WP_158764408.1">
    <property type="nucleotide sequence ID" value="NZ_CP047045.1"/>
</dbReference>
<evidence type="ECO:0000256" key="2">
    <source>
        <dbReference type="ARBA" id="ARBA00007430"/>
    </source>
</evidence>
<feature type="transmembrane region" description="Helical" evidence="7">
    <location>
        <begin position="155"/>
        <end position="176"/>
    </location>
</feature>
<proteinExistence type="inferred from homology"/>